<feature type="compositionally biased region" description="Low complexity" evidence="1">
    <location>
        <begin position="60"/>
        <end position="75"/>
    </location>
</feature>
<protein>
    <recommendedName>
        <fullName evidence="3">Asl1-like glycosyl hydrolase catalytic domain-containing protein</fullName>
    </recommendedName>
</protein>
<name>A0A316VVG7_9BASI</name>
<feature type="domain" description="Asl1-like glycosyl hydrolase catalytic" evidence="3">
    <location>
        <begin position="95"/>
        <end position="335"/>
    </location>
</feature>
<dbReference type="GO" id="GO:0071966">
    <property type="term" value="P:fungal-type cell wall polysaccharide metabolic process"/>
    <property type="evidence" value="ECO:0007669"/>
    <property type="project" value="TreeGrafter"/>
</dbReference>
<dbReference type="GeneID" id="37033796"/>
<feature type="region of interest" description="Disordered" evidence="1">
    <location>
        <begin position="28"/>
        <end position="92"/>
    </location>
</feature>
<feature type="signal peptide" evidence="2">
    <location>
        <begin position="1"/>
        <end position="17"/>
    </location>
</feature>
<evidence type="ECO:0000259" key="3">
    <source>
        <dbReference type="Pfam" id="PF11790"/>
    </source>
</evidence>
<dbReference type="Pfam" id="PF11790">
    <property type="entry name" value="Glyco_hydro_cc"/>
    <property type="match status" value="1"/>
</dbReference>
<dbReference type="InterPro" id="IPR053183">
    <property type="entry name" value="ASL1"/>
</dbReference>
<feature type="compositionally biased region" description="Basic residues" evidence="1">
    <location>
        <begin position="30"/>
        <end position="39"/>
    </location>
</feature>
<feature type="compositionally biased region" description="Polar residues" evidence="1">
    <location>
        <begin position="174"/>
        <end position="185"/>
    </location>
</feature>
<dbReference type="RefSeq" id="XP_025368602.1">
    <property type="nucleotide sequence ID" value="XM_025511926.1"/>
</dbReference>
<evidence type="ECO:0000256" key="2">
    <source>
        <dbReference type="SAM" id="SignalP"/>
    </source>
</evidence>
<dbReference type="Gene3D" id="3.20.20.80">
    <property type="entry name" value="Glycosidases"/>
    <property type="match status" value="1"/>
</dbReference>
<dbReference type="SUPFAM" id="SSF51445">
    <property type="entry name" value="(Trans)glycosidases"/>
    <property type="match status" value="1"/>
</dbReference>
<dbReference type="EMBL" id="KZ819393">
    <property type="protein sequence ID" value="PWN41442.1"/>
    <property type="molecule type" value="Genomic_DNA"/>
</dbReference>
<feature type="chain" id="PRO_5016245491" description="Asl1-like glycosyl hydrolase catalytic domain-containing protein" evidence="2">
    <location>
        <begin position="18"/>
        <end position="341"/>
    </location>
</feature>
<evidence type="ECO:0000313" key="5">
    <source>
        <dbReference type="Proteomes" id="UP000245783"/>
    </source>
</evidence>
<dbReference type="STRING" id="1522189.A0A316VVG7"/>
<proteinExistence type="predicted"/>
<keyword evidence="5" id="KW-1185">Reference proteome</keyword>
<sequence>MLILAIVANAALVVASASEHNAIHNGPHAVARHARRSKKCATTGASKYASGHKSSKKSKSGSTNSNDASNTSNETSQKDAPVSGTKPKGLKGKAGLCWPNGNSMDFNNFKIGNVNWAYTWQPTKMGTDMGDTLFCSMLWGRSGAGAKLSEYKSKVTDNPEGGDNGDKCTMGPNEVNQSGQADMNPSDTCSLMRQYQLDLKKKHGYYLIGPSTTSAPNGKDWYDQFKKVCPDVFEALDAISLHYYDVSANKMQEYIEDWYKSYNKPVWITEYACQNFNGGAQCSKDQVWSFQQQIVSWMDKQDYVKGYAPFGAMKNLQGVSEVNRLSNGNNATPLFRMIAGM</sequence>
<dbReference type="Proteomes" id="UP000245783">
    <property type="component" value="Unassembled WGS sequence"/>
</dbReference>
<dbReference type="AlphaFoldDB" id="A0A316VVG7"/>
<dbReference type="InterPro" id="IPR017853">
    <property type="entry name" value="GH"/>
</dbReference>
<dbReference type="InterPro" id="IPR024655">
    <property type="entry name" value="Asl1_glyco_hydro_catalytic"/>
</dbReference>
<organism evidence="4 5">
    <name type="scientific">Ceraceosorus guamensis</name>
    <dbReference type="NCBI Taxonomy" id="1522189"/>
    <lineage>
        <taxon>Eukaryota</taxon>
        <taxon>Fungi</taxon>
        <taxon>Dikarya</taxon>
        <taxon>Basidiomycota</taxon>
        <taxon>Ustilaginomycotina</taxon>
        <taxon>Exobasidiomycetes</taxon>
        <taxon>Ceraceosorales</taxon>
        <taxon>Ceraceosoraceae</taxon>
        <taxon>Ceraceosorus</taxon>
    </lineage>
</organism>
<reference evidence="4 5" key="1">
    <citation type="journal article" date="2018" name="Mol. Biol. Evol.">
        <title>Broad Genomic Sampling Reveals a Smut Pathogenic Ancestry of the Fungal Clade Ustilaginomycotina.</title>
        <authorList>
            <person name="Kijpornyongpan T."/>
            <person name="Mondo S.J."/>
            <person name="Barry K."/>
            <person name="Sandor L."/>
            <person name="Lee J."/>
            <person name="Lipzen A."/>
            <person name="Pangilinan J."/>
            <person name="LaButti K."/>
            <person name="Hainaut M."/>
            <person name="Henrissat B."/>
            <person name="Grigoriev I.V."/>
            <person name="Spatafora J.W."/>
            <person name="Aime M.C."/>
        </authorList>
    </citation>
    <scope>NUCLEOTIDE SEQUENCE [LARGE SCALE GENOMIC DNA]</scope>
    <source>
        <strain evidence="4 5">MCA 4658</strain>
    </source>
</reference>
<evidence type="ECO:0000313" key="4">
    <source>
        <dbReference type="EMBL" id="PWN41442.1"/>
    </source>
</evidence>
<dbReference type="InParanoid" id="A0A316VVG7"/>
<accession>A0A316VVG7</accession>
<dbReference type="PANTHER" id="PTHR34154:SF3">
    <property type="entry name" value="ALKALI-SENSITIVE LINKAGE PROTEIN 1"/>
    <property type="match status" value="1"/>
</dbReference>
<dbReference type="GO" id="GO:0009277">
    <property type="term" value="C:fungal-type cell wall"/>
    <property type="evidence" value="ECO:0007669"/>
    <property type="project" value="TreeGrafter"/>
</dbReference>
<gene>
    <name evidence="4" type="ORF">IE81DRAFT_291869</name>
</gene>
<dbReference type="PANTHER" id="PTHR34154">
    <property type="entry name" value="ALKALI-SENSITIVE LINKAGE PROTEIN 1"/>
    <property type="match status" value="1"/>
</dbReference>
<evidence type="ECO:0000256" key="1">
    <source>
        <dbReference type="SAM" id="MobiDB-lite"/>
    </source>
</evidence>
<dbReference type="OrthoDB" id="5959761at2759"/>
<feature type="region of interest" description="Disordered" evidence="1">
    <location>
        <begin position="153"/>
        <end position="185"/>
    </location>
</feature>
<keyword evidence="2" id="KW-0732">Signal</keyword>